<dbReference type="PANTHER" id="PTHR37404:SF1">
    <property type="entry name" value="HCG1796489"/>
    <property type="match status" value="1"/>
</dbReference>
<dbReference type="RefSeq" id="XP_025404762.1">
    <property type="nucleotide sequence ID" value="XM_025548977.1"/>
</dbReference>
<dbReference type="GeneID" id="112679251"/>
<evidence type="ECO:0000313" key="1">
    <source>
        <dbReference type="Proteomes" id="UP000694846"/>
    </source>
</evidence>
<dbReference type="Proteomes" id="UP000694846">
    <property type="component" value="Unplaced"/>
</dbReference>
<gene>
    <name evidence="2" type="primary">LOC112679251</name>
</gene>
<organism evidence="1 2">
    <name type="scientific">Sipha flava</name>
    <name type="common">yellow sugarcane aphid</name>
    <dbReference type="NCBI Taxonomy" id="143950"/>
    <lineage>
        <taxon>Eukaryota</taxon>
        <taxon>Metazoa</taxon>
        <taxon>Ecdysozoa</taxon>
        <taxon>Arthropoda</taxon>
        <taxon>Hexapoda</taxon>
        <taxon>Insecta</taxon>
        <taxon>Pterygota</taxon>
        <taxon>Neoptera</taxon>
        <taxon>Paraneoptera</taxon>
        <taxon>Hemiptera</taxon>
        <taxon>Sternorrhyncha</taxon>
        <taxon>Aphidomorpha</taxon>
        <taxon>Aphidoidea</taxon>
        <taxon>Aphididae</taxon>
        <taxon>Sipha</taxon>
    </lineage>
</organism>
<keyword evidence="1" id="KW-1185">Reference proteome</keyword>
<name>A0A8B8F3A1_9HEMI</name>
<accession>A0A8B8F3A1</accession>
<sequence>MDPMQRSTRLNVNKTDYIIPHWEKNWSIPPKRMSLPSTEYNEKYIYSHINHAPTTFVQQKLVAPKEMIAMQTLKISDMGIIRKLDPYVSTQKLAHTEINPITVKQLNYQQSKKNKIIVSEYKFYSPIFNQKNGIRLLPKTINHVPHNSFKTEMSASYKTPNNKLSTFDCPVENPVSISRNLTLPQILSVPGMYASEYSKIGNT</sequence>
<dbReference type="OrthoDB" id="382863at2759"/>
<protein>
    <submittedName>
        <fullName evidence="2">Uncharacterized protein LOC112679251</fullName>
    </submittedName>
</protein>
<dbReference type="AlphaFoldDB" id="A0A8B8F3A1"/>
<reference evidence="2" key="1">
    <citation type="submission" date="2025-08" db="UniProtKB">
        <authorList>
            <consortium name="RefSeq"/>
        </authorList>
    </citation>
    <scope>IDENTIFICATION</scope>
    <source>
        <tissue evidence="2">Whole body</tissue>
    </source>
</reference>
<evidence type="ECO:0000313" key="2">
    <source>
        <dbReference type="RefSeq" id="XP_025404762.1"/>
    </source>
</evidence>
<dbReference type="InterPro" id="IPR053347">
    <property type="entry name" value="Axonemal_MT_stabilizer"/>
</dbReference>
<proteinExistence type="predicted"/>
<dbReference type="PANTHER" id="PTHR37404">
    <property type="entry name" value="HCG1796489"/>
    <property type="match status" value="1"/>
</dbReference>